<feature type="compositionally biased region" description="Polar residues" evidence="2">
    <location>
        <begin position="1370"/>
        <end position="1384"/>
    </location>
</feature>
<evidence type="ECO:0000256" key="1">
    <source>
        <dbReference type="SAM" id="Coils"/>
    </source>
</evidence>
<evidence type="ECO:0000259" key="4">
    <source>
        <dbReference type="Pfam" id="PF24344"/>
    </source>
</evidence>
<feature type="region of interest" description="Disordered" evidence="2">
    <location>
        <begin position="276"/>
        <end position="460"/>
    </location>
</feature>
<feature type="compositionally biased region" description="Basic and acidic residues" evidence="2">
    <location>
        <begin position="323"/>
        <end position="341"/>
    </location>
</feature>
<dbReference type="InterPro" id="IPR056416">
    <property type="entry name" value="DH_2_fung"/>
</dbReference>
<protein>
    <recommendedName>
        <fullName evidence="8">SRm160/300 splicing coactivator</fullName>
    </recommendedName>
</protein>
<gene>
    <name evidence="6" type="ORF">E4U43_000052</name>
</gene>
<reference evidence="6" key="1">
    <citation type="journal article" date="2020" name="bioRxiv">
        <title>Whole genome comparisons of ergot fungi reveals the divergence and evolution of species within the genus Claviceps are the result of varying mechanisms driving genome evolution and host range expansion.</title>
        <authorList>
            <person name="Wyka S.A."/>
            <person name="Mondo S.J."/>
            <person name="Liu M."/>
            <person name="Dettman J."/>
            <person name="Nalam V."/>
            <person name="Broders K.D."/>
        </authorList>
    </citation>
    <scope>NUCLEOTIDE SEQUENCE</scope>
    <source>
        <strain evidence="6">CCC 602</strain>
    </source>
</reference>
<evidence type="ECO:0000313" key="6">
    <source>
        <dbReference type="EMBL" id="KAG6009082.1"/>
    </source>
</evidence>
<feature type="compositionally biased region" description="Basic and acidic residues" evidence="2">
    <location>
        <begin position="118"/>
        <end position="132"/>
    </location>
</feature>
<dbReference type="Pfam" id="PF24340">
    <property type="entry name" value="DH_2"/>
    <property type="match status" value="1"/>
</dbReference>
<proteinExistence type="predicted"/>
<evidence type="ECO:0000256" key="2">
    <source>
        <dbReference type="SAM" id="MobiDB-lite"/>
    </source>
</evidence>
<keyword evidence="7" id="KW-1185">Reference proteome</keyword>
<feature type="compositionally biased region" description="Low complexity" evidence="2">
    <location>
        <begin position="1672"/>
        <end position="1691"/>
    </location>
</feature>
<dbReference type="InterPro" id="IPR056223">
    <property type="entry name" value="PH_24"/>
</dbReference>
<feature type="compositionally biased region" description="Polar residues" evidence="2">
    <location>
        <begin position="1405"/>
        <end position="1414"/>
    </location>
</feature>
<dbReference type="OrthoDB" id="5408934at2759"/>
<dbReference type="Proteomes" id="UP000748025">
    <property type="component" value="Unassembled WGS sequence"/>
</dbReference>
<feature type="region of interest" description="Disordered" evidence="2">
    <location>
        <begin position="1204"/>
        <end position="1429"/>
    </location>
</feature>
<feature type="compositionally biased region" description="Basic residues" evidence="2">
    <location>
        <begin position="220"/>
        <end position="229"/>
    </location>
</feature>
<evidence type="ECO:0000313" key="7">
    <source>
        <dbReference type="Proteomes" id="UP000748025"/>
    </source>
</evidence>
<feature type="domain" description="DBL homology" evidence="3">
    <location>
        <begin position="841"/>
        <end position="1041"/>
    </location>
</feature>
<feature type="compositionally biased region" description="Low complexity" evidence="2">
    <location>
        <begin position="1214"/>
        <end position="1224"/>
    </location>
</feature>
<feature type="region of interest" description="Disordered" evidence="2">
    <location>
        <begin position="815"/>
        <end position="840"/>
    </location>
</feature>
<feature type="region of interest" description="Disordered" evidence="2">
    <location>
        <begin position="104"/>
        <end position="264"/>
    </location>
</feature>
<feature type="compositionally biased region" description="Basic and acidic residues" evidence="2">
    <location>
        <begin position="191"/>
        <end position="200"/>
    </location>
</feature>
<feature type="compositionally biased region" description="Basic and acidic residues" evidence="2">
    <location>
        <begin position="353"/>
        <end position="362"/>
    </location>
</feature>
<feature type="compositionally biased region" description="Low complexity" evidence="2">
    <location>
        <begin position="368"/>
        <end position="386"/>
    </location>
</feature>
<feature type="region of interest" description="Disordered" evidence="2">
    <location>
        <begin position="1624"/>
        <end position="1691"/>
    </location>
</feature>
<feature type="compositionally biased region" description="Polar residues" evidence="2">
    <location>
        <begin position="818"/>
        <end position="828"/>
    </location>
</feature>
<sequence length="1894" mass="206867">MPPSISSTNDHLSQTHPTSSKPGKPDTSATAETPTRNGPSSRTEDSASSPIGVVKVRPRANTRKEPPTLLTDFFRGKQSPARLAAERKRRHSLDLVKAELRQEMRQSTVRKLQQPGGVRDRVEKWQKAHADAMLEGDPDDAATEPTDVAFKGDDGESVTESDRVRIKFRQKKRSPSKPTSSPESLHRRPRSERDVDDDKCVTPTAASPPKKRVVSDEHWRKPRARRTTSRKLSPSSRRHRISPQGLPSDFVQKSGGGNPGVSNKVKEWAGKVQMYEAPSPIPSHRSSKSVDAVARSEGAKSDAGNSASDITARWVTRRKKGRDSRDPARPANTKKSDDDGIRVYTITSTLSRDSWDMNDARVSRSRSKTTSGSGRPNSPSARSRASLTPTDVFRRADDQKNERGSNTRGARERSHSMLDTPTKGRGSLRQGPKIHTGKSSRLSEEHSKLSSTRDTASDVASSLTNKSLADIPGDIPFGHSAFSELDLTIKGQLRSRPKRPAVDTNASLKSVPKIFKKVVEESKKIIQEMNEPPRHQVANKPPSIEKWLNNTVDPFVDSKSKTEKNSPSAEQTEEKPDKMPQGTTTTKPHRRRSSHGAKSSRKSSSSLVDAEEKNAPHEPAPSETEDPSTPDSAKHTATTPTSTGLKRSRATRNSSSPVKGSNGKRQLLGVLKDVFQGESNALPVQLKGYQGSEQRKFSHSEEVPAPLRLRKSQPPSPATDATLCGQRSEDEEPSGFKLAAPRFRPPTRGNHELSTIVSEEGSSVVDSDLSSDVTQSTVTQSTVLTKDSENSKPHTGLKRRLTKHSDLVSVLSLPDDSTVPNTMQSYRSRPSLRKHRSTSGSVTAQELLREFMDDENLYGRELKTVVDGVIPVLLSHVVNGTNVTELFGPSLSASGKVPESVSKSVVNMGVALEKLRSAHKKAPTSDVRKLANWAHGVVPMYSSYLSAWRLGFDDIVVNLAPAADDTVDDESLLAALPRNEKGDLVNDAGQQVAVAYLLKRPLIRVKQLAKLVKCVDALVSSADTRELLQDFENLLNKVRRRFKEEVARVVDEEAAFTDKSRCRNLETLDSLPAVTIDPTRQVSAKDVFSLSLSHSNNQRLDCQVELVHRDNQKDSSDEGDLLIREIGEGRRSYLLFPPIAMSDISARTGDNHLEMVVMIRGTSADGSVWREFITLRSDSEDQILDWLDILPLLPVPPLNIGPETSGAFPKAFAPSTSTTPTTPTQRREARTVTPSSGSSPEGSPRSPIAKDVCTSTPPSVAAKKATPARYRPRTSTMDRVPSPAAAPPESDAIDPDKTPTRRYHHGGSVNEDRGRPLDESMWPDYSQIPEKKQERQQSRPTTIPNRDDGAPPPPIHRTLNTSPGAGGGPSTKSLPSLAVSVTDSHGSDRLKRRGSSPLKHEYLPSDQSSVSEAYSTDESDGESSDDELESLDIPETELGISIKSETQTSPYQAAPHFMMDSQYSLTPSNSASQVGLPGLKNAINDQVTYFMARVSRWSDKGAWKDILNDPCAIIVRNGSIEAFVLRTTEAEPSDAEPPILALDLTPLVLIRQSTAVDLEIRSSVQSHCKLYKSHYAGNFRFRCFVAPECYNLYMSVHQARLNNQRFIQLANQARFKSFGERQRFDIDDGDSGGGGGGGPGNGNGIGIGNVTGRRRRTWFGRKNSYRSSVRAPSQSQDSGSTTPSSTPSASSFLKRLTKNGNLSFNIARSSINKRSRGNSSGGNSLYTSRSSSSSGTPPRSPSVSVENSGHRLTNIGGAEGIRIRLHLLVPPAKWEDYGNCILQITRPPPGWRQALRADHGLEKRITVTTLPRKESEEAKVVLDAVLGSGCFSAMGSRGIVCGVWEEVKNGDGVVGMVPETGATGGNIRKWCFQFANAAEANGVLRLVHQEVLRL</sequence>
<feature type="compositionally biased region" description="Low complexity" evidence="2">
    <location>
        <begin position="762"/>
        <end position="785"/>
    </location>
</feature>
<feature type="compositionally biased region" description="Basic and acidic residues" evidence="2">
    <location>
        <begin position="392"/>
        <end position="416"/>
    </location>
</feature>
<feature type="region of interest" description="Disordered" evidence="2">
    <location>
        <begin position="526"/>
        <end position="666"/>
    </location>
</feature>
<evidence type="ECO:0000259" key="5">
    <source>
        <dbReference type="Pfam" id="PF24345"/>
    </source>
</evidence>
<name>A0A9P7T0E0_9HYPO</name>
<feature type="compositionally biased region" description="Polar residues" evidence="2">
    <location>
        <begin position="629"/>
        <end position="659"/>
    </location>
</feature>
<evidence type="ECO:0000259" key="3">
    <source>
        <dbReference type="Pfam" id="PF24340"/>
    </source>
</evidence>
<dbReference type="EMBL" id="SRPW01001012">
    <property type="protein sequence ID" value="KAG6009082.1"/>
    <property type="molecule type" value="Genomic_DNA"/>
</dbReference>
<keyword evidence="1" id="KW-0175">Coiled coil</keyword>
<comment type="caution">
    <text evidence="6">The sequence shown here is derived from an EMBL/GenBank/DDBJ whole genome shotgun (WGS) entry which is preliminary data.</text>
</comment>
<organism evidence="6 7">
    <name type="scientific">Claviceps pusilla</name>
    <dbReference type="NCBI Taxonomy" id="123648"/>
    <lineage>
        <taxon>Eukaryota</taxon>
        <taxon>Fungi</taxon>
        <taxon>Dikarya</taxon>
        <taxon>Ascomycota</taxon>
        <taxon>Pezizomycotina</taxon>
        <taxon>Sordariomycetes</taxon>
        <taxon>Hypocreomycetidae</taxon>
        <taxon>Hypocreales</taxon>
        <taxon>Clavicipitaceae</taxon>
        <taxon>Claviceps</taxon>
    </lineage>
</organism>
<feature type="region of interest" description="Disordered" evidence="2">
    <location>
        <begin position="686"/>
        <end position="803"/>
    </location>
</feature>
<feature type="coiled-coil region" evidence="1">
    <location>
        <begin position="1021"/>
        <end position="1048"/>
    </location>
</feature>
<feature type="compositionally biased region" description="Acidic residues" evidence="2">
    <location>
        <begin position="1415"/>
        <end position="1429"/>
    </location>
</feature>
<feature type="domain" description="PH" evidence="4">
    <location>
        <begin position="1057"/>
        <end position="1197"/>
    </location>
</feature>
<feature type="compositionally biased region" description="Low complexity" evidence="2">
    <location>
        <begin position="1281"/>
        <end position="1290"/>
    </location>
</feature>
<feature type="compositionally biased region" description="Polar residues" evidence="2">
    <location>
        <begin position="752"/>
        <end position="761"/>
    </location>
</feature>
<feature type="compositionally biased region" description="Low complexity" evidence="2">
    <location>
        <begin position="1717"/>
        <end position="1745"/>
    </location>
</feature>
<dbReference type="InterPro" id="IPR056222">
    <property type="entry name" value="PH_23"/>
</dbReference>
<accession>A0A9P7T0E0</accession>
<feature type="compositionally biased region" description="Low complexity" evidence="2">
    <location>
        <begin position="1234"/>
        <end position="1247"/>
    </location>
</feature>
<feature type="compositionally biased region" description="Basic and acidic residues" evidence="2">
    <location>
        <begin position="693"/>
        <end position="702"/>
    </location>
</feature>
<feature type="compositionally biased region" description="Polar residues" evidence="2">
    <location>
        <begin position="449"/>
        <end position="460"/>
    </location>
</feature>
<feature type="region of interest" description="Disordered" evidence="2">
    <location>
        <begin position="1"/>
        <end position="90"/>
    </location>
</feature>
<dbReference type="Pfam" id="PF24345">
    <property type="entry name" value="PH_24"/>
    <property type="match status" value="1"/>
</dbReference>
<feature type="compositionally biased region" description="Polar residues" evidence="2">
    <location>
        <begin position="1"/>
        <end position="49"/>
    </location>
</feature>
<feature type="compositionally biased region" description="Gly residues" evidence="2">
    <location>
        <begin position="1631"/>
        <end position="1649"/>
    </location>
</feature>
<dbReference type="Pfam" id="PF24344">
    <property type="entry name" value="PH_23"/>
    <property type="match status" value="1"/>
</dbReference>
<feature type="compositionally biased region" description="Basic and acidic residues" evidence="2">
    <location>
        <begin position="150"/>
        <end position="165"/>
    </location>
</feature>
<evidence type="ECO:0008006" key="8">
    <source>
        <dbReference type="Google" id="ProtNLM"/>
    </source>
</evidence>
<feature type="compositionally biased region" description="Basic residues" evidence="2">
    <location>
        <begin position="587"/>
        <end position="601"/>
    </location>
</feature>
<feature type="domain" description="PH" evidence="5">
    <location>
        <begin position="1484"/>
        <end position="1615"/>
    </location>
</feature>
<feature type="compositionally biased region" description="Basic residues" evidence="2">
    <location>
        <begin position="166"/>
        <end position="175"/>
    </location>
</feature>
<feature type="region of interest" description="Disordered" evidence="2">
    <location>
        <begin position="1707"/>
        <end position="1751"/>
    </location>
</feature>